<gene>
    <name evidence="1" type="ORF">OUZ56_003039</name>
</gene>
<sequence length="59" mass="6460">MTGEKEFDGRSESGRGAALQFSVSKATLQQFTEEDSSSDNCSVYNSLFDFVLPVPKSSF</sequence>
<evidence type="ECO:0000313" key="2">
    <source>
        <dbReference type="Proteomes" id="UP001234178"/>
    </source>
</evidence>
<name>A0ABR0A7I8_9CRUS</name>
<proteinExistence type="predicted"/>
<organism evidence="1 2">
    <name type="scientific">Daphnia magna</name>
    <dbReference type="NCBI Taxonomy" id="35525"/>
    <lineage>
        <taxon>Eukaryota</taxon>
        <taxon>Metazoa</taxon>
        <taxon>Ecdysozoa</taxon>
        <taxon>Arthropoda</taxon>
        <taxon>Crustacea</taxon>
        <taxon>Branchiopoda</taxon>
        <taxon>Diplostraca</taxon>
        <taxon>Cladocera</taxon>
        <taxon>Anomopoda</taxon>
        <taxon>Daphniidae</taxon>
        <taxon>Daphnia</taxon>
    </lineage>
</organism>
<evidence type="ECO:0000313" key="1">
    <source>
        <dbReference type="EMBL" id="KAK4021109.1"/>
    </source>
</evidence>
<dbReference type="EMBL" id="JAOYFB010000036">
    <property type="protein sequence ID" value="KAK4021109.1"/>
    <property type="molecule type" value="Genomic_DNA"/>
</dbReference>
<reference evidence="1 2" key="1">
    <citation type="journal article" date="2023" name="Nucleic Acids Res.">
        <title>The hologenome of Daphnia magna reveals possible DNA methylation and microbiome-mediated evolution of the host genome.</title>
        <authorList>
            <person name="Chaturvedi A."/>
            <person name="Li X."/>
            <person name="Dhandapani V."/>
            <person name="Marshall H."/>
            <person name="Kissane S."/>
            <person name="Cuenca-Cambronero M."/>
            <person name="Asole G."/>
            <person name="Calvet F."/>
            <person name="Ruiz-Romero M."/>
            <person name="Marangio P."/>
            <person name="Guigo R."/>
            <person name="Rago D."/>
            <person name="Mirbahai L."/>
            <person name="Eastwood N."/>
            <person name="Colbourne J.K."/>
            <person name="Zhou J."/>
            <person name="Mallon E."/>
            <person name="Orsini L."/>
        </authorList>
    </citation>
    <scope>NUCLEOTIDE SEQUENCE [LARGE SCALE GENOMIC DNA]</scope>
    <source>
        <strain evidence="1">LRV0_1</strain>
    </source>
</reference>
<accession>A0ABR0A7I8</accession>
<protein>
    <submittedName>
        <fullName evidence="1">Uncharacterized protein</fullName>
    </submittedName>
</protein>
<keyword evidence="2" id="KW-1185">Reference proteome</keyword>
<comment type="caution">
    <text evidence="1">The sequence shown here is derived from an EMBL/GenBank/DDBJ whole genome shotgun (WGS) entry which is preliminary data.</text>
</comment>
<dbReference type="Proteomes" id="UP001234178">
    <property type="component" value="Unassembled WGS sequence"/>
</dbReference>